<feature type="domain" description="Ryanodine receptor Ryr" evidence="1">
    <location>
        <begin position="774"/>
        <end position="847"/>
    </location>
</feature>
<reference evidence="2" key="1">
    <citation type="submission" date="2023-11" db="EMBL/GenBank/DDBJ databases">
        <authorList>
            <person name="Alioto T."/>
            <person name="Alioto T."/>
            <person name="Gomez Garrido J."/>
        </authorList>
    </citation>
    <scope>NUCLEOTIDE SEQUENCE</scope>
</reference>
<dbReference type="AlphaFoldDB" id="A0AAI9EDH8"/>
<comment type="caution">
    <text evidence="2">The sequence shown here is derived from an EMBL/GenBank/DDBJ whole genome shotgun (WGS) entry which is preliminary data.</text>
</comment>
<evidence type="ECO:0000313" key="2">
    <source>
        <dbReference type="EMBL" id="CAK4034026.1"/>
    </source>
</evidence>
<accession>A0AAI9EDH8</accession>
<dbReference type="EMBL" id="CAVMBE010000100">
    <property type="protein sequence ID" value="CAK4034026.1"/>
    <property type="molecule type" value="Genomic_DNA"/>
</dbReference>
<dbReference type="Proteomes" id="UP001296104">
    <property type="component" value="Unassembled WGS sequence"/>
</dbReference>
<dbReference type="Gene3D" id="6.20.350.10">
    <property type="match status" value="1"/>
</dbReference>
<protein>
    <recommendedName>
        <fullName evidence="1">Ryanodine receptor Ryr domain-containing protein</fullName>
    </recommendedName>
</protein>
<evidence type="ECO:0000313" key="3">
    <source>
        <dbReference type="Proteomes" id="UP001296104"/>
    </source>
</evidence>
<organism evidence="2 3">
    <name type="scientific">Lecanosticta acicola</name>
    <dbReference type="NCBI Taxonomy" id="111012"/>
    <lineage>
        <taxon>Eukaryota</taxon>
        <taxon>Fungi</taxon>
        <taxon>Dikarya</taxon>
        <taxon>Ascomycota</taxon>
        <taxon>Pezizomycotina</taxon>
        <taxon>Dothideomycetes</taxon>
        <taxon>Dothideomycetidae</taxon>
        <taxon>Mycosphaerellales</taxon>
        <taxon>Mycosphaerellaceae</taxon>
        <taxon>Lecanosticta</taxon>
    </lineage>
</organism>
<dbReference type="InterPro" id="IPR003032">
    <property type="entry name" value="Ryanodine_rcpt"/>
</dbReference>
<evidence type="ECO:0000259" key="1">
    <source>
        <dbReference type="Pfam" id="PF02026"/>
    </source>
</evidence>
<dbReference type="Pfam" id="PF02026">
    <property type="entry name" value="RyR"/>
    <property type="match status" value="1"/>
</dbReference>
<sequence>MTVPVSHALVVAGVVSYDYLVYPDMNTPDGTSTSISADGEDASQLVIRTGAADLVAQLLTAAAPQWGFEVLGPALQPPRSTCLKHNASSIVDLGRRESNDGPFSSLRVVRKRQIGKPPVWHSPPVEQAEAAKASTVIISGSGEALHDVEPALDFLQRIRPRYIIHHMTRPLATGPLWDIIRDGPRIREGIPDPDHLAVIIDAKDLRAEGISLSRSLSWEATTEDFVRNLGSNGRLDTLVTCPNLIVRFGNEGLIHHRGRDAVDPKLYFHPRSIEKDMSTLEGGHMIGLASAFTAGFALGFADSSPPNCERAIRLGISAARDMDSTGFVSNPIDEAPDYPIDATVDTLAPEKRFAVVSVPSGRISSGDSWNIFDAVTGDPAEVARQIVTLGPEKALGRCPVQRFGQLLSVERNEQESLRAVVGAVEERLRSETGQPTSIAILGRDGSGKKFVASNLAQHFSVNDDVKQLTFNARLLRQEDLIALCHTIRDHTATGHLTVVCFENFEAILNPKHELLNDFLAIMRDGSFSDRGHVRSLGRPLLFFLVNQEPPTMDGTPTPTASEFRERRTVDDSLLLDHSHGVVRIAGPNQTGMHDKMFSIRRALMLRQMLKGKFPHLDKNGMIKIDEAVLHALLLVPSLKHGLRSLDKILSTSRLSGRFKFDVSALPPEEQIQLHVDGRTFMSFLRSPKLPATLRERLAQGLFEAYKIQRHAMARTPEEKEALESDPSLYDWDELAPELKESTRSQADDIPRKLRAVSCFMLDQDRNEPLVHVPAFTTEELDMLSEMEHERFNAERLQRQWRMGPRSSSKRTTPFLVPWKDLTQDWKDVDRVMVECVPRVLATAGWKIYRMQEDV</sequence>
<proteinExistence type="predicted"/>
<name>A0AAI9EDH8_9PEZI</name>
<keyword evidence="3" id="KW-1185">Reference proteome</keyword>
<gene>
    <name evidence="2" type="ORF">LECACI_7A009184</name>
</gene>